<sequence length="181" mass="20585">MNFLFGAIMLDFIANGNKETSEAGAGLLTSLGLTIYLMFKLPKIEEYILHISIGNKDLLIVLTIFFTILIPIYWSHFNKYKSLAISILLRVILYIDVFCGISIMVIINNKLGAHLASFMFNIDKVSIAAHSDKLFLSLISFLLYIVIKILDFIFIIGLIPGLQILFYMLFNRVKKKLLNNN</sequence>
<evidence type="ECO:0000313" key="2">
    <source>
        <dbReference type="EMBL" id="NFF88725.1"/>
    </source>
</evidence>
<proteinExistence type="predicted"/>
<dbReference type="AlphaFoldDB" id="A0A0M1M2K1"/>
<feature type="transmembrane region" description="Helical" evidence="1">
    <location>
        <begin position="59"/>
        <end position="77"/>
    </location>
</feature>
<feature type="transmembrane region" description="Helical" evidence="1">
    <location>
        <begin position="152"/>
        <end position="170"/>
    </location>
</feature>
<dbReference type="Proteomes" id="UP000476820">
    <property type="component" value="Unassembled WGS sequence"/>
</dbReference>
<feature type="transmembrane region" description="Helical" evidence="1">
    <location>
        <begin position="127"/>
        <end position="146"/>
    </location>
</feature>
<dbReference type="RefSeq" id="WP_053532467.1">
    <property type="nucleotide sequence ID" value="NZ_JACBBU010000011.1"/>
</dbReference>
<reference evidence="2 3" key="1">
    <citation type="submission" date="2019-04" db="EMBL/GenBank/DDBJ databases">
        <title>Genome sequencing of Clostridium botulinum Groups I-IV and Clostridium butyricum.</title>
        <authorList>
            <person name="Brunt J."/>
            <person name="Van Vliet A.H.M."/>
            <person name="Stringer S.C."/>
            <person name="Carter A.T."/>
            <person name="Peck M.W."/>
        </authorList>
    </citation>
    <scope>NUCLEOTIDE SEQUENCE [LARGE SCALE GENOMIC DNA]</scope>
    <source>
        <strain evidence="2 3">1605</strain>
    </source>
</reference>
<dbReference type="EMBL" id="SWOV01000037">
    <property type="protein sequence ID" value="NFF88725.1"/>
    <property type="molecule type" value="Genomic_DNA"/>
</dbReference>
<feature type="transmembrane region" description="Helical" evidence="1">
    <location>
        <begin position="83"/>
        <end position="107"/>
    </location>
</feature>
<evidence type="ECO:0000313" key="3">
    <source>
        <dbReference type="Proteomes" id="UP000476820"/>
    </source>
</evidence>
<comment type="caution">
    <text evidence="2">The sequence shown here is derived from an EMBL/GenBank/DDBJ whole genome shotgun (WGS) entry which is preliminary data.</text>
</comment>
<organism evidence="2 3">
    <name type="scientific">Clostridium botulinum</name>
    <dbReference type="NCBI Taxonomy" id="1491"/>
    <lineage>
        <taxon>Bacteria</taxon>
        <taxon>Bacillati</taxon>
        <taxon>Bacillota</taxon>
        <taxon>Clostridia</taxon>
        <taxon>Eubacteriales</taxon>
        <taxon>Clostridiaceae</taxon>
        <taxon>Clostridium</taxon>
    </lineage>
</organism>
<gene>
    <name evidence="2" type="ORF">FC774_12745</name>
</gene>
<feature type="transmembrane region" description="Helical" evidence="1">
    <location>
        <begin position="20"/>
        <end position="39"/>
    </location>
</feature>
<keyword evidence="1" id="KW-0472">Membrane</keyword>
<evidence type="ECO:0000256" key="1">
    <source>
        <dbReference type="SAM" id="Phobius"/>
    </source>
</evidence>
<name>A0A0M1M2K1_CLOBO</name>
<keyword evidence="1" id="KW-0812">Transmembrane</keyword>
<keyword evidence="1" id="KW-1133">Transmembrane helix</keyword>
<accession>A0A0M1M2K1</accession>
<protein>
    <submittedName>
        <fullName evidence="2">Uncharacterized protein</fullName>
    </submittedName>
</protein>